<evidence type="ECO:0000256" key="2">
    <source>
        <dbReference type="ARBA" id="ARBA00022679"/>
    </source>
</evidence>
<accession>A0A0F3GUX4</accession>
<proteinExistence type="inferred from homology"/>
<sequence>MAKSNLQLMTIDQAVVSVFSGDRDIISPEIKLPKHLILNTRLKMDALTMLSDIPSDCAPVVFFDPQHRGVYDKMQYGNEETSRNARRVMIPQMTEKDIHKIIKESARILVASGHLFLWIDKFNLCNGFRHWLDGTTIDIVDMITWHKQRIGLGYRTRHKSEFLLILQKQPRRAKGVWKLHNIPDVWEEKTTSSKQDPHCKPIDLQSALIEAVTNDGDLVIDPAAGSFPIMESCKLTGRNFLGCDIRG</sequence>
<keyword evidence="2" id="KW-0808">Transferase</keyword>
<comment type="similarity">
    <text evidence="3">Belongs to the N(4)/N(6)-methyltransferase family.</text>
</comment>
<keyword evidence="6" id="KW-1185">Reference proteome</keyword>
<evidence type="ECO:0000256" key="1">
    <source>
        <dbReference type="ARBA" id="ARBA00022603"/>
    </source>
</evidence>
<dbReference type="AlphaFoldDB" id="A0A0F3GUX4"/>
<dbReference type="EC" id="2.1.1.-" evidence="3"/>
<dbReference type="GO" id="GO:0003677">
    <property type="term" value="F:DNA binding"/>
    <property type="evidence" value="ECO:0007669"/>
    <property type="project" value="InterPro"/>
</dbReference>
<dbReference type="Gene3D" id="3.40.50.150">
    <property type="entry name" value="Vaccinia Virus protein VP39"/>
    <property type="match status" value="1"/>
</dbReference>
<dbReference type="Proteomes" id="UP000033423">
    <property type="component" value="Unassembled WGS sequence"/>
</dbReference>
<dbReference type="InterPro" id="IPR002941">
    <property type="entry name" value="DNA_methylase_N4/N6"/>
</dbReference>
<organism evidence="5 6">
    <name type="scientific">Candidatus Magnetobacterium bavaricum</name>
    <dbReference type="NCBI Taxonomy" id="29290"/>
    <lineage>
        <taxon>Bacteria</taxon>
        <taxon>Pseudomonadati</taxon>
        <taxon>Nitrospirota</taxon>
        <taxon>Thermodesulfovibrionia</taxon>
        <taxon>Thermodesulfovibrionales</taxon>
        <taxon>Candidatus Magnetobacteriaceae</taxon>
        <taxon>Candidatus Magnetobacterium</taxon>
    </lineage>
</organism>
<evidence type="ECO:0000313" key="5">
    <source>
        <dbReference type="EMBL" id="KJU85691.1"/>
    </source>
</evidence>
<dbReference type="GO" id="GO:0008170">
    <property type="term" value="F:N-methyltransferase activity"/>
    <property type="evidence" value="ECO:0007669"/>
    <property type="project" value="InterPro"/>
</dbReference>
<dbReference type="InterPro" id="IPR029063">
    <property type="entry name" value="SAM-dependent_MTases_sf"/>
</dbReference>
<evidence type="ECO:0000313" key="6">
    <source>
        <dbReference type="Proteomes" id="UP000033423"/>
    </source>
</evidence>
<dbReference type="GO" id="GO:0032259">
    <property type="term" value="P:methylation"/>
    <property type="evidence" value="ECO:0007669"/>
    <property type="project" value="UniProtKB-KW"/>
</dbReference>
<reference evidence="5 6" key="1">
    <citation type="submission" date="2015-02" db="EMBL/GenBank/DDBJ databases">
        <title>Single-cell genomics of uncultivated deep-branching MTB reveals a conserved set of magnetosome genes.</title>
        <authorList>
            <person name="Kolinko S."/>
            <person name="Richter M."/>
            <person name="Glockner F.O."/>
            <person name="Brachmann A."/>
            <person name="Schuler D."/>
        </authorList>
    </citation>
    <scope>NUCLEOTIDE SEQUENCE [LARGE SCALE GENOMIC DNA]</scope>
    <source>
        <strain evidence="5">TM-1</strain>
    </source>
</reference>
<comment type="caution">
    <text evidence="5">The sequence shown here is derived from an EMBL/GenBank/DDBJ whole genome shotgun (WGS) entry which is preliminary data.</text>
</comment>
<dbReference type="SUPFAM" id="SSF53335">
    <property type="entry name" value="S-adenosyl-L-methionine-dependent methyltransferases"/>
    <property type="match status" value="1"/>
</dbReference>
<evidence type="ECO:0000259" key="4">
    <source>
        <dbReference type="Pfam" id="PF01555"/>
    </source>
</evidence>
<dbReference type="Pfam" id="PF01555">
    <property type="entry name" value="N6_N4_Mtase"/>
    <property type="match status" value="1"/>
</dbReference>
<name>A0A0F3GUX4_9BACT</name>
<dbReference type="InterPro" id="IPR001091">
    <property type="entry name" value="RM_Methyltransferase"/>
</dbReference>
<gene>
    <name evidence="5" type="ORF">MBAV_002117</name>
</gene>
<dbReference type="EMBL" id="LACI01000905">
    <property type="protein sequence ID" value="KJU85691.1"/>
    <property type="molecule type" value="Genomic_DNA"/>
</dbReference>
<dbReference type="PRINTS" id="PR00508">
    <property type="entry name" value="S21N4MTFRASE"/>
</dbReference>
<protein>
    <recommendedName>
        <fullName evidence="3">Methyltransferase</fullName>
        <ecNumber evidence="3">2.1.1.-</ecNumber>
    </recommendedName>
</protein>
<keyword evidence="1 5" id="KW-0489">Methyltransferase</keyword>
<feature type="domain" description="DNA methylase N-4/N-6" evidence="4">
    <location>
        <begin position="97"/>
        <end position="246"/>
    </location>
</feature>
<evidence type="ECO:0000256" key="3">
    <source>
        <dbReference type="RuleBase" id="RU362026"/>
    </source>
</evidence>